<organism evidence="1">
    <name type="scientific">marine sediment metagenome</name>
    <dbReference type="NCBI Taxonomy" id="412755"/>
    <lineage>
        <taxon>unclassified sequences</taxon>
        <taxon>metagenomes</taxon>
        <taxon>ecological metagenomes</taxon>
    </lineage>
</organism>
<accession>A0A0F9PEI8</accession>
<sequence>MAVAMMSTIQRWEGLSVAGGDAKPAAPGFVGSTYYETDTGRTYLWNGAAWVIMPVHILNVQGGVYTIQELMEQFQSMPDLARSPQSGDTLMDGNELVLYEQADIHPFIFGGGYTDWTGLNAGAGEDTTIRAYAIIESGGVYRLLYNEVFLAAAVPIPILTPHPRDINTQVVPRIMHNVYGIKITAQQALVGGGWNTLACEWFDALRGG</sequence>
<dbReference type="AlphaFoldDB" id="A0A0F9PEI8"/>
<dbReference type="EMBL" id="LAZR01002551">
    <property type="protein sequence ID" value="KKN28564.1"/>
    <property type="molecule type" value="Genomic_DNA"/>
</dbReference>
<protein>
    <submittedName>
        <fullName evidence="1">Uncharacterized protein</fullName>
    </submittedName>
</protein>
<evidence type="ECO:0000313" key="1">
    <source>
        <dbReference type="EMBL" id="KKN28564.1"/>
    </source>
</evidence>
<name>A0A0F9PEI8_9ZZZZ</name>
<gene>
    <name evidence="1" type="ORF">LCGC14_0852940</name>
</gene>
<proteinExistence type="predicted"/>
<reference evidence="1" key="1">
    <citation type="journal article" date="2015" name="Nature">
        <title>Complex archaea that bridge the gap between prokaryotes and eukaryotes.</title>
        <authorList>
            <person name="Spang A."/>
            <person name="Saw J.H."/>
            <person name="Jorgensen S.L."/>
            <person name="Zaremba-Niedzwiedzka K."/>
            <person name="Martijn J."/>
            <person name="Lind A.E."/>
            <person name="van Eijk R."/>
            <person name="Schleper C."/>
            <person name="Guy L."/>
            <person name="Ettema T.J."/>
        </authorList>
    </citation>
    <scope>NUCLEOTIDE SEQUENCE</scope>
</reference>
<comment type="caution">
    <text evidence="1">The sequence shown here is derived from an EMBL/GenBank/DDBJ whole genome shotgun (WGS) entry which is preliminary data.</text>
</comment>